<evidence type="ECO:0008006" key="4">
    <source>
        <dbReference type="Google" id="ProtNLM"/>
    </source>
</evidence>
<dbReference type="PATRIC" id="fig|1423753.3.peg.778"/>
<organism evidence="2 3">
    <name type="scientific">Levilactobacillus hammesii DSM 16381</name>
    <dbReference type="NCBI Taxonomy" id="1423753"/>
    <lineage>
        <taxon>Bacteria</taxon>
        <taxon>Bacillati</taxon>
        <taxon>Bacillota</taxon>
        <taxon>Bacilli</taxon>
        <taxon>Lactobacillales</taxon>
        <taxon>Lactobacillaceae</taxon>
        <taxon>Levilactobacillus</taxon>
    </lineage>
</organism>
<feature type="chain" id="PRO_5038444363" description="Extracellular protein" evidence="1">
    <location>
        <begin position="21"/>
        <end position="167"/>
    </location>
</feature>
<evidence type="ECO:0000256" key="1">
    <source>
        <dbReference type="SAM" id="SignalP"/>
    </source>
</evidence>
<dbReference type="EMBL" id="AZFS01000060">
    <property type="protein sequence ID" value="KRL94191.1"/>
    <property type="molecule type" value="Genomic_DNA"/>
</dbReference>
<dbReference type="OrthoDB" id="2299908at2"/>
<dbReference type="Proteomes" id="UP000051580">
    <property type="component" value="Unassembled WGS sequence"/>
</dbReference>
<feature type="signal peptide" evidence="1">
    <location>
        <begin position="1"/>
        <end position="20"/>
    </location>
</feature>
<protein>
    <recommendedName>
        <fullName evidence="4">Extracellular protein</fullName>
    </recommendedName>
</protein>
<keyword evidence="1" id="KW-0732">Signal</keyword>
<keyword evidence="3" id="KW-1185">Reference proteome</keyword>
<sequence>MKKFLITVMVVLATVIGGNALMNTDLTAQAQAGAAKVTKLKATPKKIRGTWYHYDKKYGMNKVVITKHKVSFRIFNGKKYTHKMTTFPNQVVYKYTRKHQRTIYAFNSKTEIGDAAGYYMYTMKIKGKKHHVLVDPSQSTDHKPSVYTHFQTKHAYFAPKNTQPGVG</sequence>
<name>A0A0R1ULN2_9LACO</name>
<dbReference type="AlphaFoldDB" id="A0A0R1ULN2"/>
<gene>
    <name evidence="2" type="ORF">FD28_GL000743</name>
</gene>
<accession>A0A0R1ULN2</accession>
<reference evidence="2 3" key="1">
    <citation type="journal article" date="2015" name="Genome Announc.">
        <title>Expanding the biotechnology potential of lactobacilli through comparative genomics of 213 strains and associated genera.</title>
        <authorList>
            <person name="Sun Z."/>
            <person name="Harris H.M."/>
            <person name="McCann A."/>
            <person name="Guo C."/>
            <person name="Argimon S."/>
            <person name="Zhang W."/>
            <person name="Yang X."/>
            <person name="Jeffery I.B."/>
            <person name="Cooney J.C."/>
            <person name="Kagawa T.F."/>
            <person name="Liu W."/>
            <person name="Song Y."/>
            <person name="Salvetti E."/>
            <person name="Wrobel A."/>
            <person name="Rasinkangas P."/>
            <person name="Parkhill J."/>
            <person name="Rea M.C."/>
            <person name="O'Sullivan O."/>
            <person name="Ritari J."/>
            <person name="Douillard F.P."/>
            <person name="Paul Ross R."/>
            <person name="Yang R."/>
            <person name="Briner A.E."/>
            <person name="Felis G.E."/>
            <person name="de Vos W.M."/>
            <person name="Barrangou R."/>
            <person name="Klaenhammer T.R."/>
            <person name="Caufield P.W."/>
            <person name="Cui Y."/>
            <person name="Zhang H."/>
            <person name="O'Toole P.W."/>
        </authorList>
    </citation>
    <scope>NUCLEOTIDE SEQUENCE [LARGE SCALE GENOMIC DNA]</scope>
    <source>
        <strain evidence="2 3">DSM 16381</strain>
    </source>
</reference>
<dbReference type="RefSeq" id="WP_057734547.1">
    <property type="nucleotide sequence ID" value="NZ_AZFS01000060.1"/>
</dbReference>
<comment type="caution">
    <text evidence="2">The sequence shown here is derived from an EMBL/GenBank/DDBJ whole genome shotgun (WGS) entry which is preliminary data.</text>
</comment>
<evidence type="ECO:0000313" key="2">
    <source>
        <dbReference type="EMBL" id="KRL94191.1"/>
    </source>
</evidence>
<evidence type="ECO:0000313" key="3">
    <source>
        <dbReference type="Proteomes" id="UP000051580"/>
    </source>
</evidence>
<proteinExistence type="predicted"/>
<dbReference type="STRING" id="1423753.FD28_GL000743"/>